<evidence type="ECO:0000259" key="10">
    <source>
        <dbReference type="Pfam" id="PF01743"/>
    </source>
</evidence>
<keyword evidence="14" id="KW-1185">Reference proteome</keyword>
<evidence type="ECO:0000313" key="14">
    <source>
        <dbReference type="Proteomes" id="UP000218899"/>
    </source>
</evidence>
<feature type="active site" evidence="7">
    <location>
        <position position="111"/>
    </location>
</feature>
<evidence type="ECO:0000256" key="3">
    <source>
        <dbReference type="ARBA" id="ARBA00022741"/>
    </source>
</evidence>
<feature type="domain" description="tRNA nucleotidyltransferase/poly(A) polymerase RNA and SrmB- binding" evidence="12">
    <location>
        <begin position="242"/>
        <end position="302"/>
    </location>
</feature>
<gene>
    <name evidence="7" type="primary">pcnB</name>
    <name evidence="13" type="ORF">SVA_2131</name>
</gene>
<comment type="similarity">
    <text evidence="7 8">Belongs to the tRNA nucleotidyltransferase/poly(A) polymerase family.</text>
</comment>
<keyword evidence="3 7" id="KW-0547">Nucleotide-binding</keyword>
<keyword evidence="6 7" id="KW-0804">Transcription</keyword>
<keyword evidence="1 7" id="KW-0507">mRNA processing</keyword>
<dbReference type="NCBIfam" id="TIGR01942">
    <property type="entry name" value="pcnB"/>
    <property type="match status" value="1"/>
</dbReference>
<evidence type="ECO:0000256" key="6">
    <source>
        <dbReference type="ARBA" id="ARBA00023163"/>
    </source>
</evidence>
<dbReference type="SUPFAM" id="SSF81891">
    <property type="entry name" value="Poly A polymerase C-terminal region-like"/>
    <property type="match status" value="1"/>
</dbReference>
<dbReference type="KEGG" id="sva:SVA_2131"/>
<dbReference type="GO" id="GO:0005524">
    <property type="term" value="F:ATP binding"/>
    <property type="evidence" value="ECO:0007669"/>
    <property type="project" value="UniProtKB-UniRule"/>
</dbReference>
<feature type="active site" evidence="7">
    <location>
        <position position="109"/>
    </location>
</feature>
<dbReference type="CDD" id="cd05398">
    <property type="entry name" value="NT_ClassII-CCAase"/>
    <property type="match status" value="1"/>
</dbReference>
<dbReference type="Gene3D" id="3.30.460.10">
    <property type="entry name" value="Beta Polymerase, domain 2"/>
    <property type="match status" value="1"/>
</dbReference>
<dbReference type="GO" id="GO:0003723">
    <property type="term" value="F:RNA binding"/>
    <property type="evidence" value="ECO:0007669"/>
    <property type="project" value="UniProtKB-UniRule"/>
</dbReference>
<evidence type="ECO:0000256" key="7">
    <source>
        <dbReference type="HAMAP-Rule" id="MF_00957"/>
    </source>
</evidence>
<dbReference type="Gene3D" id="1.10.3090.10">
    <property type="entry name" value="cca-adding enzyme, domain 2"/>
    <property type="match status" value="1"/>
</dbReference>
<feature type="region of interest" description="Disordered" evidence="9">
    <location>
        <begin position="453"/>
        <end position="487"/>
    </location>
</feature>
<dbReference type="InterPro" id="IPR010206">
    <property type="entry name" value="PolA_pol_I"/>
</dbReference>
<evidence type="ECO:0000256" key="2">
    <source>
        <dbReference type="ARBA" id="ARBA00022679"/>
    </source>
</evidence>
<evidence type="ECO:0000256" key="1">
    <source>
        <dbReference type="ARBA" id="ARBA00022664"/>
    </source>
</evidence>
<dbReference type="Pfam" id="PF12626">
    <property type="entry name" value="PolyA_pol_arg_C"/>
    <property type="match status" value="1"/>
</dbReference>
<keyword evidence="4 7" id="KW-0067">ATP-binding</keyword>
<feature type="domain" description="Polymerase A arginine-rich C-terminal" evidence="11">
    <location>
        <begin position="359"/>
        <end position="476"/>
    </location>
</feature>
<dbReference type="InterPro" id="IPR043519">
    <property type="entry name" value="NT_sf"/>
</dbReference>
<sequence length="487" mass="55586">MRFAESRGAKEEEARRFFGYDGMGRIDSARCRDGIMAGPSVRRARSNTAQGKAKISEPFIIPRAEHPISRALISENALKVLNRLKEAGYASLLVGGCVRDLMLGREPKDFDVVTDARPEEIRKLFGNARLIGRRFRLAHVRFGREIVEVATFRAAPPPGLEGESAETHDHNVFGTREEDARRRDFTVNALYYDIRDFSVIDYVGGVADLKKGVLRMIGDPVTRYREDPVRMLRAIRFAAKLGFRLEDRTGAPIRDLGPLLLNVPPARMFEEVLKLFQGGYAVETYELMRTHGLFGFLFPLTERSLEVEEQHFPLTLVPKALANTDARVAEDKPVTPAFLFAALLWEPVRQETATLASRGMRSNEALERAAERVLREQLKHVTIPKRFSAPMREIWSMQSRFERRSGNQPFRLLEHKRFRAAYDFLVLRADCGEADPALASWWTRFQERDEAGRREMIAEAGTAPSPGKRRRRRRGRRRPPEARTTPQ</sequence>
<evidence type="ECO:0000259" key="11">
    <source>
        <dbReference type="Pfam" id="PF12626"/>
    </source>
</evidence>
<evidence type="ECO:0000259" key="12">
    <source>
        <dbReference type="Pfam" id="PF12627"/>
    </source>
</evidence>
<dbReference type="InterPro" id="IPR032828">
    <property type="entry name" value="PolyA_RNA-bd"/>
</dbReference>
<reference evidence="13 14" key="1">
    <citation type="submission" date="2015-08" db="EMBL/GenBank/DDBJ databases">
        <title>Complete genome sequence of Sulfurifustis variabilis.</title>
        <authorList>
            <person name="Miura A."/>
            <person name="Kojima H."/>
            <person name="Fukui M."/>
        </authorList>
    </citation>
    <scope>NUCLEOTIDE SEQUENCE [LARGE SCALE GENOMIC DNA]</scope>
    <source>
        <strain evidence="14">skN76</strain>
    </source>
</reference>
<dbReference type="EMBL" id="AP014936">
    <property type="protein sequence ID" value="BAU48682.1"/>
    <property type="molecule type" value="Genomic_DNA"/>
</dbReference>
<protein>
    <recommendedName>
        <fullName evidence="7">Poly(A) polymerase I</fullName>
        <shortName evidence="7">PAP I</shortName>
        <ecNumber evidence="7">2.7.7.19</ecNumber>
    </recommendedName>
</protein>
<evidence type="ECO:0000313" key="13">
    <source>
        <dbReference type="EMBL" id="BAU48682.1"/>
    </source>
</evidence>
<feature type="domain" description="Poly A polymerase head" evidence="10">
    <location>
        <begin position="93"/>
        <end position="215"/>
    </location>
</feature>
<dbReference type="InterPro" id="IPR025866">
    <property type="entry name" value="PolyA_pol_arg_C_dom"/>
</dbReference>
<comment type="function">
    <text evidence="7">Adds poly(A) tail to the 3' end of many RNAs, which usually targets these RNAs for decay. Plays a significant role in the global control of gene expression, through influencing the rate of transcript degradation, and in the general RNA quality control.</text>
</comment>
<dbReference type="InterPro" id="IPR002646">
    <property type="entry name" value="PolA_pol_head_dom"/>
</dbReference>
<keyword evidence="2 7" id="KW-0808">Transferase</keyword>
<evidence type="ECO:0000256" key="5">
    <source>
        <dbReference type="ARBA" id="ARBA00022884"/>
    </source>
</evidence>
<evidence type="ECO:0000256" key="8">
    <source>
        <dbReference type="RuleBase" id="RU003953"/>
    </source>
</evidence>
<dbReference type="EC" id="2.7.7.19" evidence="7"/>
<dbReference type="AlphaFoldDB" id="A0A1B4V7S3"/>
<proteinExistence type="inferred from homology"/>
<evidence type="ECO:0000256" key="4">
    <source>
        <dbReference type="ARBA" id="ARBA00022840"/>
    </source>
</evidence>
<dbReference type="GO" id="GO:1990817">
    <property type="term" value="F:poly(A) RNA polymerase activity"/>
    <property type="evidence" value="ECO:0007669"/>
    <property type="project" value="UniProtKB-UniRule"/>
</dbReference>
<organism evidence="13 14">
    <name type="scientific">Sulfurifustis variabilis</name>
    <dbReference type="NCBI Taxonomy" id="1675686"/>
    <lineage>
        <taxon>Bacteria</taxon>
        <taxon>Pseudomonadati</taxon>
        <taxon>Pseudomonadota</taxon>
        <taxon>Gammaproteobacteria</taxon>
        <taxon>Acidiferrobacterales</taxon>
        <taxon>Acidiferrobacteraceae</taxon>
        <taxon>Sulfurifustis</taxon>
    </lineage>
</organism>
<evidence type="ECO:0000256" key="9">
    <source>
        <dbReference type="SAM" id="MobiDB-lite"/>
    </source>
</evidence>
<dbReference type="Proteomes" id="UP000218899">
    <property type="component" value="Chromosome"/>
</dbReference>
<dbReference type="InterPro" id="IPR052191">
    <property type="entry name" value="tRNA_ntf/polyA_polymerase_I"/>
</dbReference>
<comment type="catalytic activity">
    <reaction evidence="7">
        <text>RNA(n) + ATP = RNA(n)-3'-adenine ribonucleotide + diphosphate</text>
        <dbReference type="Rhea" id="RHEA:11332"/>
        <dbReference type="Rhea" id="RHEA-COMP:14527"/>
        <dbReference type="Rhea" id="RHEA-COMP:17347"/>
        <dbReference type="ChEBI" id="CHEBI:30616"/>
        <dbReference type="ChEBI" id="CHEBI:33019"/>
        <dbReference type="ChEBI" id="CHEBI:140395"/>
        <dbReference type="ChEBI" id="CHEBI:173115"/>
        <dbReference type="EC" id="2.7.7.19"/>
    </reaction>
</comment>
<dbReference type="HAMAP" id="MF_00957">
    <property type="entry name" value="PolyA_pol"/>
    <property type="match status" value="1"/>
</dbReference>
<feature type="compositionally biased region" description="Basic residues" evidence="9">
    <location>
        <begin position="467"/>
        <end position="477"/>
    </location>
</feature>
<name>A0A1B4V7S3_9GAMM</name>
<dbReference type="GO" id="GO:0043633">
    <property type="term" value="P:polyadenylation-dependent RNA catabolic process"/>
    <property type="evidence" value="ECO:0007669"/>
    <property type="project" value="InterPro"/>
</dbReference>
<feature type="active site" evidence="7">
    <location>
        <position position="184"/>
    </location>
</feature>
<dbReference type="PANTHER" id="PTHR43051:SF1">
    <property type="entry name" value="POLYNUCLEOTIDE ADENYLYLTRANSFERASE FAMILY PROTEIN"/>
    <property type="match status" value="1"/>
</dbReference>
<dbReference type="Pfam" id="PF01743">
    <property type="entry name" value="PolyA_pol"/>
    <property type="match status" value="1"/>
</dbReference>
<dbReference type="GO" id="GO:0006397">
    <property type="term" value="P:mRNA processing"/>
    <property type="evidence" value="ECO:0007669"/>
    <property type="project" value="UniProtKB-KW"/>
</dbReference>
<accession>A0A1B4V7S3</accession>
<keyword evidence="5 7" id="KW-0694">RNA-binding</keyword>
<dbReference type="PANTHER" id="PTHR43051">
    <property type="entry name" value="POLYNUCLEOTIDE ADENYLYLTRANSFERASE FAMILY PROTEIN"/>
    <property type="match status" value="1"/>
</dbReference>
<dbReference type="SUPFAM" id="SSF81301">
    <property type="entry name" value="Nucleotidyltransferase"/>
    <property type="match status" value="1"/>
</dbReference>
<dbReference type="Pfam" id="PF12627">
    <property type="entry name" value="PolyA_pol_RNAbd"/>
    <property type="match status" value="1"/>
</dbReference>